<dbReference type="EMBL" id="CP093362">
    <property type="protein sequence ID" value="UQS84762.1"/>
    <property type="molecule type" value="Genomic_DNA"/>
</dbReference>
<name>A0ABY4PH92_9LACO</name>
<keyword evidence="3" id="KW-1185">Reference proteome</keyword>
<organism evidence="2 3">
    <name type="scientific">Apilactobacillus apisilvae</name>
    <dbReference type="NCBI Taxonomy" id="2923364"/>
    <lineage>
        <taxon>Bacteria</taxon>
        <taxon>Bacillati</taxon>
        <taxon>Bacillota</taxon>
        <taxon>Bacilli</taxon>
        <taxon>Lactobacillales</taxon>
        <taxon>Lactobacillaceae</taxon>
        <taxon>Apilactobacillus</taxon>
    </lineage>
</organism>
<dbReference type="RefSeq" id="WP_249510746.1">
    <property type="nucleotide sequence ID" value="NZ_CP093362.1"/>
</dbReference>
<keyword evidence="1" id="KW-0732">Signal</keyword>
<evidence type="ECO:0000313" key="3">
    <source>
        <dbReference type="Proteomes" id="UP000831859"/>
    </source>
</evidence>
<dbReference type="Proteomes" id="UP000831859">
    <property type="component" value="Chromosome"/>
</dbReference>
<proteinExistence type="predicted"/>
<evidence type="ECO:0000256" key="1">
    <source>
        <dbReference type="SAM" id="SignalP"/>
    </source>
</evidence>
<feature type="chain" id="PRO_5046288858" description="Surface layer protein A domain-containing protein" evidence="1">
    <location>
        <begin position="30"/>
        <end position="148"/>
    </location>
</feature>
<gene>
    <name evidence="2" type="ORF">MOO46_05825</name>
</gene>
<feature type="signal peptide" evidence="1">
    <location>
        <begin position="1"/>
        <end position="29"/>
    </location>
</feature>
<evidence type="ECO:0000313" key="2">
    <source>
        <dbReference type="EMBL" id="UQS84762.1"/>
    </source>
</evidence>
<accession>A0ABY4PH92</accession>
<sequence>MKQNLIKKALVSIVLIGGLLLTGNSIASANVNHNSHSSDIKTYHRSIKLNNEKVSINNKGTLYTNKHHINLNKLIDSNNYAATVSKKSMTTKFYKVTKNQKRHFSQSVKYYVNIYGKGFNEKGWLSSKYVHFNKSDEMKNTPLYATHP</sequence>
<reference evidence="2 3" key="1">
    <citation type="journal article" date="2022" name="Int. J. Syst. Evol. Microbiol.">
        <title>Apilactobacillus apisilvae sp. nov., Nicolia spurrieriana gen. nov. sp. nov., Bombilactobacillus folatiphilus sp. nov. and Bombilactobacillus thymidiniphilus sp. nov., four new lactic acid bacterial isolates from stingless bees Tetragonula carbonaria and Austroplebeia australis.</title>
        <authorList>
            <person name="Oliphant S.A."/>
            <person name="Watson-Haigh N.S."/>
            <person name="Sumby K.M."/>
            <person name="Gardner J."/>
            <person name="Groom S."/>
            <person name="Jiranek V."/>
        </authorList>
    </citation>
    <scope>NUCLEOTIDE SEQUENCE [LARGE SCALE GENOMIC DNA]</scope>
    <source>
        <strain evidence="2 3">SG5_A10</strain>
    </source>
</reference>
<protein>
    <recommendedName>
        <fullName evidence="4">Surface layer protein A domain-containing protein</fullName>
    </recommendedName>
</protein>
<evidence type="ECO:0008006" key="4">
    <source>
        <dbReference type="Google" id="ProtNLM"/>
    </source>
</evidence>